<dbReference type="PANTHER" id="PTHR43280">
    <property type="entry name" value="ARAC-FAMILY TRANSCRIPTIONAL REGULATOR"/>
    <property type="match status" value="1"/>
</dbReference>
<dbReference type="InterPro" id="IPR018060">
    <property type="entry name" value="HTH_AraC"/>
</dbReference>
<dbReference type="Pfam" id="PF07883">
    <property type="entry name" value="Cupin_2"/>
    <property type="match status" value="1"/>
</dbReference>
<evidence type="ECO:0000256" key="3">
    <source>
        <dbReference type="ARBA" id="ARBA00023163"/>
    </source>
</evidence>
<organism evidence="5">
    <name type="scientific">uncultured bacterium Contig1522a</name>
    <dbReference type="NCBI Taxonomy" id="1393448"/>
    <lineage>
        <taxon>Bacteria</taxon>
        <taxon>environmental samples</taxon>
    </lineage>
</organism>
<proteinExistence type="predicted"/>
<dbReference type="PANTHER" id="PTHR43280:SF2">
    <property type="entry name" value="HTH-TYPE TRANSCRIPTIONAL REGULATOR EXSA"/>
    <property type="match status" value="1"/>
</dbReference>
<protein>
    <submittedName>
        <fullName evidence="5">AraC family transcriptional regulator</fullName>
    </submittedName>
</protein>
<dbReference type="Gene3D" id="2.60.120.10">
    <property type="entry name" value="Jelly Rolls"/>
    <property type="match status" value="1"/>
</dbReference>
<keyword evidence="1" id="KW-0805">Transcription regulation</keyword>
<dbReference type="InterPro" id="IPR014710">
    <property type="entry name" value="RmlC-like_jellyroll"/>
</dbReference>
<evidence type="ECO:0000256" key="1">
    <source>
        <dbReference type="ARBA" id="ARBA00023015"/>
    </source>
</evidence>
<sequence length="352" mass="41080">MASYRHLIRELSRLDPYEKAGHDSFQRTGALLRHGQYLYLMMHGTDRHTVETINDPPALREQGQIAASFHERYGKTGLTEEDFMPSDMNVAIEKLLRYIEIPAHSHEFIECAYVLRGSCIHRIGENEVIQQEGSFILVPVLTRHQLIAVGDSLCLTLKIRLSHFVKMSVPHLPTMIYPISFQCGEDPAAESMLLFLYEQQKLSLPYRKELMEGAAAGLMTYILQRYMDTMQPLYSIALRDQRILDMINYMYNHYRTITLHELAAQFHYNESYLSRMFQEQAGRSFSETVKDFKLRKAAELLKTKSWKLDQICEEIGYSDTRQFIRSFKQMFGVTPDRFRKLEQQTVHGERTS</sequence>
<dbReference type="GO" id="GO:0003700">
    <property type="term" value="F:DNA-binding transcription factor activity"/>
    <property type="evidence" value="ECO:0007669"/>
    <property type="project" value="InterPro"/>
</dbReference>
<dbReference type="InterPro" id="IPR009057">
    <property type="entry name" value="Homeodomain-like_sf"/>
</dbReference>
<dbReference type="AlphaFoldDB" id="W0FGW8"/>
<dbReference type="InterPro" id="IPR018062">
    <property type="entry name" value="HTH_AraC-typ_CS"/>
</dbReference>
<reference evidence="5" key="1">
    <citation type="journal article" date="2013" name="PLoS ONE">
        <title>Metagenomic insights into the carbohydrate-active enzymes carried by the microorganisms adhering to solid digesta in the rumen of cows.</title>
        <authorList>
            <person name="Wang L."/>
            <person name="Hatem A."/>
            <person name="Catalyurek U.V."/>
            <person name="Morrison M."/>
            <person name="Yu Z."/>
        </authorList>
    </citation>
    <scope>NUCLEOTIDE SEQUENCE</scope>
</reference>
<evidence type="ECO:0000259" key="4">
    <source>
        <dbReference type="PROSITE" id="PS01124"/>
    </source>
</evidence>
<dbReference type="InterPro" id="IPR013096">
    <property type="entry name" value="Cupin_2"/>
</dbReference>
<dbReference type="InterPro" id="IPR020449">
    <property type="entry name" value="Tscrpt_reg_AraC-type_HTH"/>
</dbReference>
<dbReference type="PROSITE" id="PS01124">
    <property type="entry name" value="HTH_ARAC_FAMILY_2"/>
    <property type="match status" value="1"/>
</dbReference>
<dbReference type="Gene3D" id="1.10.10.60">
    <property type="entry name" value="Homeodomain-like"/>
    <property type="match status" value="2"/>
</dbReference>
<keyword evidence="2" id="KW-0238">DNA-binding</keyword>
<dbReference type="SUPFAM" id="SSF46689">
    <property type="entry name" value="Homeodomain-like"/>
    <property type="match status" value="1"/>
</dbReference>
<feature type="domain" description="HTH araC/xylS-type" evidence="4">
    <location>
        <begin position="241"/>
        <end position="341"/>
    </location>
</feature>
<dbReference type="SUPFAM" id="SSF51182">
    <property type="entry name" value="RmlC-like cupins"/>
    <property type="match status" value="1"/>
</dbReference>
<dbReference type="PROSITE" id="PS00041">
    <property type="entry name" value="HTH_ARAC_FAMILY_1"/>
    <property type="match status" value="1"/>
</dbReference>
<evidence type="ECO:0000313" key="5">
    <source>
        <dbReference type="EMBL" id="AHF23926.1"/>
    </source>
</evidence>
<dbReference type="PRINTS" id="PR00032">
    <property type="entry name" value="HTHARAC"/>
</dbReference>
<evidence type="ECO:0000256" key="2">
    <source>
        <dbReference type="ARBA" id="ARBA00023125"/>
    </source>
</evidence>
<keyword evidence="3" id="KW-0804">Transcription</keyword>
<dbReference type="SMART" id="SM00342">
    <property type="entry name" value="HTH_ARAC"/>
    <property type="match status" value="1"/>
</dbReference>
<dbReference type="Pfam" id="PF12833">
    <property type="entry name" value="HTH_18"/>
    <property type="match status" value="1"/>
</dbReference>
<accession>W0FGW8</accession>
<dbReference type="EMBL" id="KC246779">
    <property type="protein sequence ID" value="AHF23926.1"/>
    <property type="molecule type" value="Genomic_DNA"/>
</dbReference>
<name>W0FGW8_9BACT</name>
<dbReference type="GO" id="GO:0043565">
    <property type="term" value="F:sequence-specific DNA binding"/>
    <property type="evidence" value="ECO:0007669"/>
    <property type="project" value="InterPro"/>
</dbReference>
<dbReference type="InterPro" id="IPR011051">
    <property type="entry name" value="RmlC_Cupin_sf"/>
</dbReference>